<feature type="non-terminal residue" evidence="2">
    <location>
        <position position="1"/>
    </location>
</feature>
<dbReference type="EMBL" id="CAJOBC010115730">
    <property type="protein sequence ID" value="CAF4550554.1"/>
    <property type="molecule type" value="Genomic_DNA"/>
</dbReference>
<protein>
    <submittedName>
        <fullName evidence="2">Uncharacterized protein</fullName>
    </submittedName>
</protein>
<gene>
    <name evidence="2" type="ORF">SRO942_LOCUS46967</name>
</gene>
<feature type="compositionally biased region" description="Basic and acidic residues" evidence="1">
    <location>
        <begin position="10"/>
        <end position="21"/>
    </location>
</feature>
<evidence type="ECO:0000313" key="2">
    <source>
        <dbReference type="EMBL" id="CAF4550554.1"/>
    </source>
</evidence>
<evidence type="ECO:0000313" key="3">
    <source>
        <dbReference type="Proteomes" id="UP000681722"/>
    </source>
</evidence>
<reference evidence="2" key="1">
    <citation type="submission" date="2021-02" db="EMBL/GenBank/DDBJ databases">
        <authorList>
            <person name="Nowell W R."/>
        </authorList>
    </citation>
    <scope>NUCLEOTIDE SEQUENCE</scope>
</reference>
<evidence type="ECO:0000256" key="1">
    <source>
        <dbReference type="SAM" id="MobiDB-lite"/>
    </source>
</evidence>
<name>A0A8S2YBH5_9BILA</name>
<feature type="region of interest" description="Disordered" evidence="1">
    <location>
        <begin position="1"/>
        <end position="77"/>
    </location>
</feature>
<dbReference type="OrthoDB" id="10026722at2759"/>
<sequence length="208" mass="23142">EYQTVLDGSQAHDPENIDSLDHGLASDGETTVLSYDKGTDSSTSDNESTASTYDGKSLLDDNSSDEFESENEDQQNENDLYFDQLLSELSEQVTYEEKSSTRSFTKKEICVCLIILKARHALSNSCIDDICRLLALFKVSNAPTRSSQIRRQLQQENETNSQTNLLKICRCGGILNEDDEHCPDPKCTEHEKFKKAVPSAATSSPSSR</sequence>
<dbReference type="AlphaFoldDB" id="A0A8S2YBH5"/>
<comment type="caution">
    <text evidence="2">The sequence shown here is derived from an EMBL/GenBank/DDBJ whole genome shotgun (WGS) entry which is preliminary data.</text>
</comment>
<dbReference type="Proteomes" id="UP000681722">
    <property type="component" value="Unassembled WGS sequence"/>
</dbReference>
<feature type="compositionally biased region" description="Polar residues" evidence="1">
    <location>
        <begin position="40"/>
        <end position="54"/>
    </location>
</feature>
<accession>A0A8S2YBH5</accession>
<proteinExistence type="predicted"/>
<feature type="compositionally biased region" description="Acidic residues" evidence="1">
    <location>
        <begin position="62"/>
        <end position="76"/>
    </location>
</feature>
<organism evidence="2 3">
    <name type="scientific">Didymodactylos carnosus</name>
    <dbReference type="NCBI Taxonomy" id="1234261"/>
    <lineage>
        <taxon>Eukaryota</taxon>
        <taxon>Metazoa</taxon>
        <taxon>Spiralia</taxon>
        <taxon>Gnathifera</taxon>
        <taxon>Rotifera</taxon>
        <taxon>Eurotatoria</taxon>
        <taxon>Bdelloidea</taxon>
        <taxon>Philodinida</taxon>
        <taxon>Philodinidae</taxon>
        <taxon>Didymodactylos</taxon>
    </lineage>
</organism>